<feature type="compositionally biased region" description="Basic residues" evidence="1">
    <location>
        <begin position="63"/>
        <end position="79"/>
    </location>
</feature>
<proteinExistence type="predicted"/>
<sequence length="432" mass="50411">MTVHFNNYRITGSPRDYNINWSARNKKLAKIPTIRPSPLDKLVSITHQEDSHHIEIRQEEHHKFSHNPHKHNLKNKQRFSSKPTNPKLLNKRTPHFTGANTVALGKRINSAIITNLPSMDISDTSDTSSSSNSLTNHKNGIIEGSESGLIGSTRQQHDLTYFPSLNREIDTFLHRARIILNNNNLDYMDHSINFINLKIGFHNINELASDPDKLRFLLEWYHANNFDFMGIAETNSNCVNLQHFIKDTYDDCSYDLAGSPKSITKPKGSGVALLIHSKWRKFHFDTKIFSPFLMVSKFGTKHRQLWIWVYYLSPTDKLTLRTFEQIMNNTTSDSHIIHIWMGDTNRHFNHRLDVYPSTSDKKEDIPLCFHHLNLIDSFRFLNPEAKKFSWHRRSQDDALRIDICIDHIWIQRHITPSLRFAHHYDGYVVPQM</sequence>
<evidence type="ECO:0000313" key="2">
    <source>
        <dbReference type="EMBL" id="GES91226.1"/>
    </source>
</evidence>
<dbReference type="AlphaFoldDB" id="A0A8H3LRK9"/>
<reference evidence="2" key="1">
    <citation type="submission" date="2019-10" db="EMBL/GenBank/DDBJ databases">
        <title>Conservation and host-specific expression of non-tandemly repeated heterogenous ribosome RNA gene in arbuscular mycorrhizal fungi.</title>
        <authorList>
            <person name="Maeda T."/>
            <person name="Kobayashi Y."/>
            <person name="Nakagawa T."/>
            <person name="Ezawa T."/>
            <person name="Yamaguchi K."/>
            <person name="Bino T."/>
            <person name="Nishimoto Y."/>
            <person name="Shigenobu S."/>
            <person name="Kawaguchi M."/>
        </authorList>
    </citation>
    <scope>NUCLEOTIDE SEQUENCE</scope>
    <source>
        <strain evidence="2">HR1</strain>
    </source>
</reference>
<gene>
    <name evidence="2" type="ORF">RCL2_001805800</name>
</gene>
<dbReference type="SUPFAM" id="SSF56219">
    <property type="entry name" value="DNase I-like"/>
    <property type="match status" value="1"/>
</dbReference>
<evidence type="ECO:0000313" key="3">
    <source>
        <dbReference type="Proteomes" id="UP000615446"/>
    </source>
</evidence>
<feature type="region of interest" description="Disordered" evidence="1">
    <location>
        <begin position="61"/>
        <end position="94"/>
    </location>
</feature>
<feature type="region of interest" description="Disordered" evidence="1">
    <location>
        <begin position="119"/>
        <end position="140"/>
    </location>
</feature>
<accession>A0A8H3LRK9</accession>
<evidence type="ECO:0000256" key="1">
    <source>
        <dbReference type="SAM" id="MobiDB-lite"/>
    </source>
</evidence>
<protein>
    <recommendedName>
        <fullName evidence="4">Endonuclease/exonuclease/phosphatase domain-containing protein</fullName>
    </recommendedName>
</protein>
<comment type="caution">
    <text evidence="2">The sequence shown here is derived from an EMBL/GenBank/DDBJ whole genome shotgun (WGS) entry which is preliminary data.</text>
</comment>
<dbReference type="Proteomes" id="UP000615446">
    <property type="component" value="Unassembled WGS sequence"/>
</dbReference>
<evidence type="ECO:0008006" key="4">
    <source>
        <dbReference type="Google" id="ProtNLM"/>
    </source>
</evidence>
<dbReference type="Gene3D" id="3.60.10.10">
    <property type="entry name" value="Endonuclease/exonuclease/phosphatase"/>
    <property type="match status" value="1"/>
</dbReference>
<organism evidence="2 3">
    <name type="scientific">Rhizophagus clarus</name>
    <dbReference type="NCBI Taxonomy" id="94130"/>
    <lineage>
        <taxon>Eukaryota</taxon>
        <taxon>Fungi</taxon>
        <taxon>Fungi incertae sedis</taxon>
        <taxon>Mucoromycota</taxon>
        <taxon>Glomeromycotina</taxon>
        <taxon>Glomeromycetes</taxon>
        <taxon>Glomerales</taxon>
        <taxon>Glomeraceae</taxon>
        <taxon>Rhizophagus</taxon>
    </lineage>
</organism>
<name>A0A8H3LRK9_9GLOM</name>
<dbReference type="InterPro" id="IPR036691">
    <property type="entry name" value="Endo/exonu/phosph_ase_sf"/>
</dbReference>
<dbReference type="EMBL" id="BLAL01000197">
    <property type="protein sequence ID" value="GES91226.1"/>
    <property type="molecule type" value="Genomic_DNA"/>
</dbReference>